<sequence length="103" mass="11751">MFCLLLLLYLLTHSMLPSCCHGPNRHPGFPNRLNIDIRALPTRCMQQQQQQQQPEQQQEISTATIKSDIETTNSFSQVIATQPSSTNRNPTTTRQLIVNPFGW</sequence>
<feature type="region of interest" description="Disordered" evidence="1">
    <location>
        <begin position="76"/>
        <end position="103"/>
    </location>
</feature>
<dbReference type="HOGENOM" id="CLU_2266471_0_0_1"/>
<protein>
    <submittedName>
        <fullName evidence="3">GH21811</fullName>
    </submittedName>
</protein>
<dbReference type="EMBL" id="CH916367">
    <property type="protein sequence ID" value="EDW02112.1"/>
    <property type="molecule type" value="Genomic_DNA"/>
</dbReference>
<keyword evidence="4" id="KW-1185">Reference proteome</keyword>
<feature type="signal peptide" evidence="2">
    <location>
        <begin position="1"/>
        <end position="22"/>
    </location>
</feature>
<evidence type="ECO:0000313" key="3">
    <source>
        <dbReference type="EMBL" id="EDW02112.1"/>
    </source>
</evidence>
<evidence type="ECO:0000256" key="2">
    <source>
        <dbReference type="SAM" id="SignalP"/>
    </source>
</evidence>
<accession>B4J794</accession>
<organism evidence="4">
    <name type="scientific">Drosophila grimshawi</name>
    <name type="common">Hawaiian fruit fly</name>
    <name type="synonym">Idiomyia grimshawi</name>
    <dbReference type="NCBI Taxonomy" id="7222"/>
    <lineage>
        <taxon>Eukaryota</taxon>
        <taxon>Metazoa</taxon>
        <taxon>Ecdysozoa</taxon>
        <taxon>Arthropoda</taxon>
        <taxon>Hexapoda</taxon>
        <taxon>Insecta</taxon>
        <taxon>Pterygota</taxon>
        <taxon>Neoptera</taxon>
        <taxon>Endopterygota</taxon>
        <taxon>Diptera</taxon>
        <taxon>Brachycera</taxon>
        <taxon>Muscomorpha</taxon>
        <taxon>Ephydroidea</taxon>
        <taxon>Drosophilidae</taxon>
        <taxon>Drosophila</taxon>
        <taxon>Hawaiian Drosophila</taxon>
    </lineage>
</organism>
<feature type="compositionally biased region" description="Polar residues" evidence="1">
    <location>
        <begin position="76"/>
        <end position="96"/>
    </location>
</feature>
<dbReference type="Proteomes" id="UP000001070">
    <property type="component" value="Unassembled WGS sequence"/>
</dbReference>
<feature type="chain" id="PRO_5002811837" evidence="2">
    <location>
        <begin position="23"/>
        <end position="103"/>
    </location>
</feature>
<proteinExistence type="predicted"/>
<dbReference type="InParanoid" id="B4J794"/>
<gene>
    <name evidence="3" type="primary">Dgri\GH21811</name>
    <name evidence="3" type="ORF">Dgri_GH21811</name>
</gene>
<keyword evidence="2" id="KW-0732">Signal</keyword>
<dbReference type="AlphaFoldDB" id="B4J794"/>
<name>B4J794_DROGR</name>
<evidence type="ECO:0000256" key="1">
    <source>
        <dbReference type="SAM" id="MobiDB-lite"/>
    </source>
</evidence>
<evidence type="ECO:0000313" key="4">
    <source>
        <dbReference type="Proteomes" id="UP000001070"/>
    </source>
</evidence>
<reference evidence="3 4" key="1">
    <citation type="journal article" date="2007" name="Nature">
        <title>Evolution of genes and genomes on the Drosophila phylogeny.</title>
        <authorList>
            <consortium name="Drosophila 12 Genomes Consortium"/>
            <person name="Clark A.G."/>
            <person name="Eisen M.B."/>
            <person name="Smith D.R."/>
            <person name="Bergman C.M."/>
            <person name="Oliver B."/>
            <person name="Markow T.A."/>
            <person name="Kaufman T.C."/>
            <person name="Kellis M."/>
            <person name="Gelbart W."/>
            <person name="Iyer V.N."/>
            <person name="Pollard D.A."/>
            <person name="Sackton T.B."/>
            <person name="Larracuente A.M."/>
            <person name="Singh N.D."/>
            <person name="Abad J.P."/>
            <person name="Abt D.N."/>
            <person name="Adryan B."/>
            <person name="Aguade M."/>
            <person name="Akashi H."/>
            <person name="Anderson W.W."/>
            <person name="Aquadro C.F."/>
            <person name="Ardell D.H."/>
            <person name="Arguello R."/>
            <person name="Artieri C.G."/>
            <person name="Barbash D.A."/>
            <person name="Barker D."/>
            <person name="Barsanti P."/>
            <person name="Batterham P."/>
            <person name="Batzoglou S."/>
            <person name="Begun D."/>
            <person name="Bhutkar A."/>
            <person name="Blanco E."/>
            <person name="Bosak S.A."/>
            <person name="Bradley R.K."/>
            <person name="Brand A.D."/>
            <person name="Brent M.R."/>
            <person name="Brooks A.N."/>
            <person name="Brown R.H."/>
            <person name="Butlin R.K."/>
            <person name="Caggese C."/>
            <person name="Calvi B.R."/>
            <person name="Bernardo de Carvalho A."/>
            <person name="Caspi A."/>
            <person name="Castrezana S."/>
            <person name="Celniker S.E."/>
            <person name="Chang J.L."/>
            <person name="Chapple C."/>
            <person name="Chatterji S."/>
            <person name="Chinwalla A."/>
            <person name="Civetta A."/>
            <person name="Clifton S.W."/>
            <person name="Comeron J.M."/>
            <person name="Costello J.C."/>
            <person name="Coyne J.A."/>
            <person name="Daub J."/>
            <person name="David R.G."/>
            <person name="Delcher A.L."/>
            <person name="Delehaunty K."/>
            <person name="Do C.B."/>
            <person name="Ebling H."/>
            <person name="Edwards K."/>
            <person name="Eickbush T."/>
            <person name="Evans J.D."/>
            <person name="Filipski A."/>
            <person name="Findeiss S."/>
            <person name="Freyhult E."/>
            <person name="Fulton L."/>
            <person name="Fulton R."/>
            <person name="Garcia A.C."/>
            <person name="Gardiner A."/>
            <person name="Garfield D.A."/>
            <person name="Garvin B.E."/>
            <person name="Gibson G."/>
            <person name="Gilbert D."/>
            <person name="Gnerre S."/>
            <person name="Godfrey J."/>
            <person name="Good R."/>
            <person name="Gotea V."/>
            <person name="Gravely B."/>
            <person name="Greenberg A.J."/>
            <person name="Griffiths-Jones S."/>
            <person name="Gross S."/>
            <person name="Guigo R."/>
            <person name="Gustafson E.A."/>
            <person name="Haerty W."/>
            <person name="Hahn M.W."/>
            <person name="Halligan D.L."/>
            <person name="Halpern A.L."/>
            <person name="Halter G.M."/>
            <person name="Han M.V."/>
            <person name="Heger A."/>
            <person name="Hillier L."/>
            <person name="Hinrichs A.S."/>
            <person name="Holmes I."/>
            <person name="Hoskins R.A."/>
            <person name="Hubisz M.J."/>
            <person name="Hultmark D."/>
            <person name="Huntley M.A."/>
            <person name="Jaffe D.B."/>
            <person name="Jagadeeshan S."/>
            <person name="Jeck W.R."/>
            <person name="Johnson J."/>
            <person name="Jones C.D."/>
            <person name="Jordan W.C."/>
            <person name="Karpen G.H."/>
            <person name="Kataoka E."/>
            <person name="Keightley P.D."/>
            <person name="Kheradpour P."/>
            <person name="Kirkness E.F."/>
            <person name="Koerich L.B."/>
            <person name="Kristiansen K."/>
            <person name="Kudrna D."/>
            <person name="Kulathinal R.J."/>
            <person name="Kumar S."/>
            <person name="Kwok R."/>
            <person name="Lander E."/>
            <person name="Langley C.H."/>
            <person name="Lapoint R."/>
            <person name="Lazzaro B.P."/>
            <person name="Lee S.J."/>
            <person name="Levesque L."/>
            <person name="Li R."/>
            <person name="Lin C.F."/>
            <person name="Lin M.F."/>
            <person name="Lindblad-Toh K."/>
            <person name="Llopart A."/>
            <person name="Long M."/>
            <person name="Low L."/>
            <person name="Lozovsky E."/>
            <person name="Lu J."/>
            <person name="Luo M."/>
            <person name="Machado C.A."/>
            <person name="Makalowski W."/>
            <person name="Marzo M."/>
            <person name="Matsuda M."/>
            <person name="Matzkin L."/>
            <person name="McAllister B."/>
            <person name="McBride C.S."/>
            <person name="McKernan B."/>
            <person name="McKernan K."/>
            <person name="Mendez-Lago M."/>
            <person name="Minx P."/>
            <person name="Mollenhauer M.U."/>
            <person name="Montooth K."/>
            <person name="Mount S.M."/>
            <person name="Mu X."/>
            <person name="Myers E."/>
            <person name="Negre B."/>
            <person name="Newfeld S."/>
            <person name="Nielsen R."/>
            <person name="Noor M.A."/>
            <person name="O'Grady P."/>
            <person name="Pachter L."/>
            <person name="Papaceit M."/>
            <person name="Parisi M.J."/>
            <person name="Parisi M."/>
            <person name="Parts L."/>
            <person name="Pedersen J.S."/>
            <person name="Pesole G."/>
            <person name="Phillippy A.M."/>
            <person name="Ponting C.P."/>
            <person name="Pop M."/>
            <person name="Porcelli D."/>
            <person name="Powell J.R."/>
            <person name="Prohaska S."/>
            <person name="Pruitt K."/>
            <person name="Puig M."/>
            <person name="Quesneville H."/>
            <person name="Ram K.R."/>
            <person name="Rand D."/>
            <person name="Rasmussen M.D."/>
            <person name="Reed L.K."/>
            <person name="Reenan R."/>
            <person name="Reily A."/>
            <person name="Remington K.A."/>
            <person name="Rieger T.T."/>
            <person name="Ritchie M.G."/>
            <person name="Robin C."/>
            <person name="Rogers Y.H."/>
            <person name="Rohde C."/>
            <person name="Rozas J."/>
            <person name="Rubenfield M.J."/>
            <person name="Ruiz A."/>
            <person name="Russo S."/>
            <person name="Salzberg S.L."/>
            <person name="Sanchez-Gracia A."/>
            <person name="Saranga D.J."/>
            <person name="Sato H."/>
            <person name="Schaeffer S.W."/>
            <person name="Schatz M.C."/>
            <person name="Schlenke T."/>
            <person name="Schwartz R."/>
            <person name="Segarra C."/>
            <person name="Singh R.S."/>
            <person name="Sirot L."/>
            <person name="Sirota M."/>
            <person name="Sisneros N.B."/>
            <person name="Smith C.D."/>
            <person name="Smith T.F."/>
            <person name="Spieth J."/>
            <person name="Stage D.E."/>
            <person name="Stark A."/>
            <person name="Stephan W."/>
            <person name="Strausberg R.L."/>
            <person name="Strempel S."/>
            <person name="Sturgill D."/>
            <person name="Sutton G."/>
            <person name="Sutton G.G."/>
            <person name="Tao W."/>
            <person name="Teichmann S."/>
            <person name="Tobari Y.N."/>
            <person name="Tomimura Y."/>
            <person name="Tsolas J.M."/>
            <person name="Valente V.L."/>
            <person name="Venter E."/>
            <person name="Venter J.C."/>
            <person name="Vicario S."/>
            <person name="Vieira F.G."/>
            <person name="Vilella A.J."/>
            <person name="Villasante A."/>
            <person name="Walenz B."/>
            <person name="Wang J."/>
            <person name="Wasserman M."/>
            <person name="Watts T."/>
            <person name="Wilson D."/>
            <person name="Wilson R.K."/>
            <person name="Wing R.A."/>
            <person name="Wolfner M.F."/>
            <person name="Wong A."/>
            <person name="Wong G.K."/>
            <person name="Wu C.I."/>
            <person name="Wu G."/>
            <person name="Yamamoto D."/>
            <person name="Yang H.P."/>
            <person name="Yang S.P."/>
            <person name="Yorke J.A."/>
            <person name="Yoshida K."/>
            <person name="Zdobnov E."/>
            <person name="Zhang P."/>
            <person name="Zhang Y."/>
            <person name="Zimin A.V."/>
            <person name="Baldwin J."/>
            <person name="Abdouelleil A."/>
            <person name="Abdulkadir J."/>
            <person name="Abebe A."/>
            <person name="Abera B."/>
            <person name="Abreu J."/>
            <person name="Acer S.C."/>
            <person name="Aftuck L."/>
            <person name="Alexander A."/>
            <person name="An P."/>
            <person name="Anderson E."/>
            <person name="Anderson S."/>
            <person name="Arachi H."/>
            <person name="Azer M."/>
            <person name="Bachantsang P."/>
            <person name="Barry A."/>
            <person name="Bayul T."/>
            <person name="Berlin A."/>
            <person name="Bessette D."/>
            <person name="Bloom T."/>
            <person name="Blye J."/>
            <person name="Boguslavskiy L."/>
            <person name="Bonnet C."/>
            <person name="Boukhgalter B."/>
            <person name="Bourzgui I."/>
            <person name="Brown A."/>
            <person name="Cahill P."/>
            <person name="Channer S."/>
            <person name="Cheshatsang Y."/>
            <person name="Chuda L."/>
            <person name="Citroen M."/>
            <person name="Collymore A."/>
            <person name="Cooke P."/>
            <person name="Costello M."/>
            <person name="D'Aco K."/>
            <person name="Daza R."/>
            <person name="De Haan G."/>
            <person name="DeGray S."/>
            <person name="DeMaso C."/>
            <person name="Dhargay N."/>
            <person name="Dooley K."/>
            <person name="Dooley E."/>
            <person name="Doricent M."/>
            <person name="Dorje P."/>
            <person name="Dorjee K."/>
            <person name="Dupes A."/>
            <person name="Elong R."/>
            <person name="Falk J."/>
            <person name="Farina A."/>
            <person name="Faro S."/>
            <person name="Ferguson D."/>
            <person name="Fisher S."/>
            <person name="Foley C.D."/>
            <person name="Franke A."/>
            <person name="Friedrich D."/>
            <person name="Gadbois L."/>
            <person name="Gearin G."/>
            <person name="Gearin C.R."/>
            <person name="Giannoukos G."/>
            <person name="Goode T."/>
            <person name="Graham J."/>
            <person name="Grandbois E."/>
            <person name="Grewal S."/>
            <person name="Gyaltsen K."/>
            <person name="Hafez N."/>
            <person name="Hagos B."/>
            <person name="Hall J."/>
            <person name="Henson C."/>
            <person name="Hollinger A."/>
            <person name="Honan T."/>
            <person name="Huard M.D."/>
            <person name="Hughes L."/>
            <person name="Hurhula B."/>
            <person name="Husby M.E."/>
            <person name="Kamat A."/>
            <person name="Kanga B."/>
            <person name="Kashin S."/>
            <person name="Khazanovich D."/>
            <person name="Kisner P."/>
            <person name="Lance K."/>
            <person name="Lara M."/>
            <person name="Lee W."/>
            <person name="Lennon N."/>
            <person name="Letendre F."/>
            <person name="LeVine R."/>
            <person name="Lipovsky A."/>
            <person name="Liu X."/>
            <person name="Liu J."/>
            <person name="Liu S."/>
            <person name="Lokyitsang T."/>
            <person name="Lokyitsang Y."/>
            <person name="Lubonja R."/>
            <person name="Lui A."/>
            <person name="MacDonald P."/>
            <person name="Magnisalis V."/>
            <person name="Maru K."/>
            <person name="Matthews C."/>
            <person name="McCusker W."/>
            <person name="McDonough S."/>
            <person name="Mehta T."/>
            <person name="Meldrim J."/>
            <person name="Meneus L."/>
            <person name="Mihai O."/>
            <person name="Mihalev A."/>
            <person name="Mihova T."/>
            <person name="Mittelman R."/>
            <person name="Mlenga V."/>
            <person name="Montmayeur A."/>
            <person name="Mulrain L."/>
            <person name="Navidi A."/>
            <person name="Naylor J."/>
            <person name="Negash T."/>
            <person name="Nguyen T."/>
            <person name="Nguyen N."/>
            <person name="Nicol R."/>
            <person name="Norbu C."/>
            <person name="Norbu N."/>
            <person name="Novod N."/>
            <person name="O'Neill B."/>
            <person name="Osman S."/>
            <person name="Markiewicz E."/>
            <person name="Oyono O.L."/>
            <person name="Patti C."/>
            <person name="Phunkhang P."/>
            <person name="Pierre F."/>
            <person name="Priest M."/>
            <person name="Raghuraman S."/>
            <person name="Rege F."/>
            <person name="Reyes R."/>
            <person name="Rise C."/>
            <person name="Rogov P."/>
            <person name="Ross K."/>
            <person name="Ryan E."/>
            <person name="Settipalli S."/>
            <person name="Shea T."/>
            <person name="Sherpa N."/>
            <person name="Shi L."/>
            <person name="Shih D."/>
            <person name="Sparrow T."/>
            <person name="Spaulding J."/>
            <person name="Stalker J."/>
            <person name="Stange-Thomann N."/>
            <person name="Stavropoulos S."/>
            <person name="Stone C."/>
            <person name="Strader C."/>
            <person name="Tesfaye S."/>
            <person name="Thomson T."/>
            <person name="Thoulutsang Y."/>
            <person name="Thoulutsang D."/>
            <person name="Topham K."/>
            <person name="Topping I."/>
            <person name="Tsamla T."/>
            <person name="Vassiliev H."/>
            <person name="Vo A."/>
            <person name="Wangchuk T."/>
            <person name="Wangdi T."/>
            <person name="Weiand M."/>
            <person name="Wilkinson J."/>
            <person name="Wilson A."/>
            <person name="Yadav S."/>
            <person name="Young G."/>
            <person name="Yu Q."/>
            <person name="Zembek L."/>
            <person name="Zhong D."/>
            <person name="Zimmer A."/>
            <person name="Zwirko Z."/>
            <person name="Jaffe D.B."/>
            <person name="Alvarez P."/>
            <person name="Brockman W."/>
            <person name="Butler J."/>
            <person name="Chin C."/>
            <person name="Gnerre S."/>
            <person name="Grabherr M."/>
            <person name="Kleber M."/>
            <person name="Mauceli E."/>
            <person name="MacCallum I."/>
        </authorList>
    </citation>
    <scope>NUCLEOTIDE SEQUENCE [LARGE SCALE GENOMIC DNA]</scope>
    <source>
        <strain evidence="4">Tucson 15287-2541.00</strain>
    </source>
</reference>